<dbReference type="InterPro" id="IPR013785">
    <property type="entry name" value="Aldolase_TIM"/>
</dbReference>
<dbReference type="SUPFAM" id="SSF51569">
    <property type="entry name" value="Aldolase"/>
    <property type="match status" value="1"/>
</dbReference>
<dbReference type="Gene3D" id="3.20.20.70">
    <property type="entry name" value="Aldolase class I"/>
    <property type="match status" value="1"/>
</dbReference>
<organism evidence="6 7">
    <name type="scientific">Hypericibacter terrae</name>
    <dbReference type="NCBI Taxonomy" id="2602015"/>
    <lineage>
        <taxon>Bacteria</taxon>
        <taxon>Pseudomonadati</taxon>
        <taxon>Pseudomonadota</taxon>
        <taxon>Alphaproteobacteria</taxon>
        <taxon>Rhodospirillales</taxon>
        <taxon>Dongiaceae</taxon>
        <taxon>Hypericibacter</taxon>
    </lineage>
</organism>
<feature type="binding site" evidence="5">
    <location>
        <position position="209"/>
    </location>
    <ligand>
        <name>pyruvate</name>
        <dbReference type="ChEBI" id="CHEBI:15361"/>
    </ligand>
</feature>
<evidence type="ECO:0000256" key="5">
    <source>
        <dbReference type="PIRSR" id="PIRSR001365-2"/>
    </source>
</evidence>
<dbReference type="EMBL" id="CP042906">
    <property type="protein sequence ID" value="QEX19396.1"/>
    <property type="molecule type" value="Genomic_DNA"/>
</dbReference>
<dbReference type="GO" id="GO:0008840">
    <property type="term" value="F:4-hydroxy-tetrahydrodipicolinate synthase activity"/>
    <property type="evidence" value="ECO:0007669"/>
    <property type="project" value="TreeGrafter"/>
</dbReference>
<dbReference type="PIRSF" id="PIRSF001365">
    <property type="entry name" value="DHDPS"/>
    <property type="match status" value="1"/>
</dbReference>
<evidence type="ECO:0000256" key="3">
    <source>
        <dbReference type="PIRNR" id="PIRNR001365"/>
    </source>
</evidence>
<dbReference type="InterPro" id="IPR002220">
    <property type="entry name" value="DapA-like"/>
</dbReference>
<comment type="similarity">
    <text evidence="3">Belongs to the DapA family.</text>
</comment>
<dbReference type="PROSITE" id="PS00665">
    <property type="entry name" value="DHDPS_1"/>
    <property type="match status" value="1"/>
</dbReference>
<evidence type="ECO:0000313" key="6">
    <source>
        <dbReference type="EMBL" id="QEX19396.1"/>
    </source>
</evidence>
<gene>
    <name evidence="6" type="ORF">FRZ44_47090</name>
</gene>
<dbReference type="InterPro" id="IPR020624">
    <property type="entry name" value="Schiff_base-form_aldolases_CS"/>
</dbReference>
<dbReference type="AlphaFoldDB" id="A0A5J6MX98"/>
<accession>A0A5J6MX98</accession>
<name>A0A5J6MX98_9PROT</name>
<evidence type="ECO:0000313" key="7">
    <source>
        <dbReference type="Proteomes" id="UP000326202"/>
    </source>
</evidence>
<dbReference type="PANTHER" id="PTHR12128:SF67">
    <property type="entry name" value="BLR3884 PROTEIN"/>
    <property type="match status" value="1"/>
</dbReference>
<dbReference type="Pfam" id="PF00701">
    <property type="entry name" value="DHDPS"/>
    <property type="match status" value="1"/>
</dbReference>
<protein>
    <submittedName>
        <fullName evidence="6">Dihydrodipicolinate synthase family protein</fullName>
    </submittedName>
</protein>
<evidence type="ECO:0000256" key="4">
    <source>
        <dbReference type="PIRSR" id="PIRSR001365-1"/>
    </source>
</evidence>
<dbReference type="PRINTS" id="PR00146">
    <property type="entry name" value="DHPICSNTHASE"/>
</dbReference>
<feature type="active site" description="Schiff-base intermediate with substrate" evidence="4">
    <location>
        <position position="168"/>
    </location>
</feature>
<dbReference type="SMART" id="SM01130">
    <property type="entry name" value="DHDPS"/>
    <property type="match status" value="1"/>
</dbReference>
<dbReference type="CDD" id="cd00408">
    <property type="entry name" value="DHDPS-like"/>
    <property type="match status" value="1"/>
</dbReference>
<dbReference type="KEGG" id="htq:FRZ44_47090"/>
<reference evidence="6 7" key="1">
    <citation type="submission" date="2019-08" db="EMBL/GenBank/DDBJ databases">
        <title>Hyperibacter terrae gen. nov., sp. nov. and Hyperibacter viscosus sp. nov., two new members in the family Rhodospirillaceae isolated from the rhizosphere of Hypericum perforatum.</title>
        <authorList>
            <person name="Noviana Z."/>
        </authorList>
    </citation>
    <scope>NUCLEOTIDE SEQUENCE [LARGE SCALE GENOMIC DNA]</scope>
    <source>
        <strain evidence="6 7">R5913</strain>
    </source>
</reference>
<keyword evidence="1 3" id="KW-0456">Lyase</keyword>
<proteinExistence type="inferred from homology"/>
<evidence type="ECO:0000256" key="2">
    <source>
        <dbReference type="ARBA" id="ARBA00023270"/>
    </source>
</evidence>
<evidence type="ECO:0000256" key="1">
    <source>
        <dbReference type="ARBA" id="ARBA00023239"/>
    </source>
</evidence>
<keyword evidence="7" id="KW-1185">Reference proteome</keyword>
<dbReference type="PANTHER" id="PTHR12128">
    <property type="entry name" value="DIHYDRODIPICOLINATE SYNTHASE"/>
    <property type="match status" value="1"/>
</dbReference>
<keyword evidence="2" id="KW-0704">Schiff base</keyword>
<dbReference type="Proteomes" id="UP000326202">
    <property type="component" value="Chromosome"/>
</dbReference>
<feature type="active site" description="Proton donor/acceptor" evidence="4">
    <location>
        <position position="138"/>
    </location>
</feature>
<sequence>MIMAAGVFAAMLTPQEAEGAIHRQGFARLALWLLDHGCHGVVPFGTTGEFASFTTEERIAALDRLIEDGVPANRILVGTGAAAVADAARLSRHATERGCLGILVAPPFYFKEVGEDGLFAAYARIVEASGEAVRLYLYHFPAMSAVPIRPGLLERLLAAWPRQVAGLKDSSGDFGNTKAIVARFPQLSVFTGDDDLLLPLLRAGGAGSITAGANIAARLLAEIHEGWQEGGPTIEAHQRALQDLWSGLLLKYPVTEALKEILAAETGDTGWLPMRPPLGRLPESARRDLLRSFRALPITLAQSQHFILGEASNGSPYLSRGYP</sequence>
<feature type="binding site" evidence="5">
    <location>
        <position position="47"/>
    </location>
    <ligand>
        <name>pyruvate</name>
        <dbReference type="ChEBI" id="CHEBI:15361"/>
    </ligand>
</feature>